<reference evidence="4" key="1">
    <citation type="journal article" date="2020" name="Fungal Divers.">
        <title>Resolving the Mortierellaceae phylogeny through synthesis of multi-gene phylogenetics and phylogenomics.</title>
        <authorList>
            <person name="Vandepol N."/>
            <person name="Liber J."/>
            <person name="Desiro A."/>
            <person name="Na H."/>
            <person name="Kennedy M."/>
            <person name="Barry K."/>
            <person name="Grigoriev I.V."/>
            <person name="Miller A.N."/>
            <person name="O'Donnell K."/>
            <person name="Stajich J.E."/>
            <person name="Bonito G."/>
        </authorList>
    </citation>
    <scope>NUCLEOTIDE SEQUENCE</scope>
    <source>
        <strain evidence="4">BC1065</strain>
    </source>
</reference>
<name>A0A9P6QJ39_9FUNG</name>
<organism evidence="4 5">
    <name type="scientific">Actinomortierella ambigua</name>
    <dbReference type="NCBI Taxonomy" id="1343610"/>
    <lineage>
        <taxon>Eukaryota</taxon>
        <taxon>Fungi</taxon>
        <taxon>Fungi incertae sedis</taxon>
        <taxon>Mucoromycota</taxon>
        <taxon>Mortierellomycotina</taxon>
        <taxon>Mortierellomycetes</taxon>
        <taxon>Mortierellales</taxon>
        <taxon>Mortierellaceae</taxon>
        <taxon>Actinomortierella</taxon>
    </lineage>
</organism>
<dbReference type="PANTHER" id="PTHR12984">
    <property type="entry name" value="SCY1-RELATED S/T PROTEIN KINASE-LIKE"/>
    <property type="match status" value="1"/>
</dbReference>
<feature type="region of interest" description="Disordered" evidence="2">
    <location>
        <begin position="692"/>
        <end position="774"/>
    </location>
</feature>
<dbReference type="Gene3D" id="1.10.510.10">
    <property type="entry name" value="Transferase(Phosphotransferase) domain 1"/>
    <property type="match status" value="1"/>
</dbReference>
<dbReference type="GO" id="GO:0004672">
    <property type="term" value="F:protein kinase activity"/>
    <property type="evidence" value="ECO:0007669"/>
    <property type="project" value="InterPro"/>
</dbReference>
<feature type="repeat" description="HEAT" evidence="1">
    <location>
        <begin position="475"/>
        <end position="513"/>
    </location>
</feature>
<dbReference type="Gene3D" id="3.30.200.20">
    <property type="entry name" value="Phosphorylase Kinase, domain 1"/>
    <property type="match status" value="1"/>
</dbReference>
<dbReference type="EMBL" id="JAAAJB010000014">
    <property type="protein sequence ID" value="KAG0269968.1"/>
    <property type="molecule type" value="Genomic_DNA"/>
</dbReference>
<dbReference type="Gene3D" id="1.25.10.10">
    <property type="entry name" value="Leucine-rich Repeat Variant"/>
    <property type="match status" value="1"/>
</dbReference>
<dbReference type="InterPro" id="IPR051177">
    <property type="entry name" value="CIK-Related_Protein"/>
</dbReference>
<evidence type="ECO:0000313" key="4">
    <source>
        <dbReference type="EMBL" id="KAG0269968.1"/>
    </source>
</evidence>
<dbReference type="InterPro" id="IPR011009">
    <property type="entry name" value="Kinase-like_dom_sf"/>
</dbReference>
<dbReference type="Proteomes" id="UP000807716">
    <property type="component" value="Unassembled WGS sequence"/>
</dbReference>
<feature type="compositionally biased region" description="Low complexity" evidence="2">
    <location>
        <begin position="561"/>
        <end position="583"/>
    </location>
</feature>
<dbReference type="PROSITE" id="PS50077">
    <property type="entry name" value="HEAT_REPEAT"/>
    <property type="match status" value="1"/>
</dbReference>
<dbReference type="GO" id="GO:0005737">
    <property type="term" value="C:cytoplasm"/>
    <property type="evidence" value="ECO:0007669"/>
    <property type="project" value="TreeGrafter"/>
</dbReference>
<evidence type="ECO:0000256" key="1">
    <source>
        <dbReference type="PROSITE-ProRule" id="PRU00103"/>
    </source>
</evidence>
<dbReference type="InterPro" id="IPR000719">
    <property type="entry name" value="Prot_kinase_dom"/>
</dbReference>
<feature type="compositionally biased region" description="Low complexity" evidence="2">
    <location>
        <begin position="800"/>
        <end position="832"/>
    </location>
</feature>
<evidence type="ECO:0000259" key="3">
    <source>
        <dbReference type="PROSITE" id="PS50011"/>
    </source>
</evidence>
<dbReference type="PANTHER" id="PTHR12984:SF3">
    <property type="entry name" value="N-TERMINAL KINASE-LIKE PROTEIN"/>
    <property type="match status" value="1"/>
</dbReference>
<dbReference type="SMART" id="SM00220">
    <property type="entry name" value="S_TKc"/>
    <property type="match status" value="1"/>
</dbReference>
<dbReference type="SUPFAM" id="SSF56112">
    <property type="entry name" value="Protein kinase-like (PK-like)"/>
    <property type="match status" value="1"/>
</dbReference>
<feature type="region of interest" description="Disordered" evidence="2">
    <location>
        <begin position="549"/>
        <end position="583"/>
    </location>
</feature>
<gene>
    <name evidence="4" type="ORF">DFQ27_001229</name>
</gene>
<evidence type="ECO:0000256" key="2">
    <source>
        <dbReference type="SAM" id="MobiDB-lite"/>
    </source>
</evidence>
<feature type="domain" description="Protein kinase" evidence="3">
    <location>
        <begin position="1"/>
        <end position="276"/>
    </location>
</feature>
<accession>A0A9P6QJ39</accession>
<feature type="region of interest" description="Disordered" evidence="2">
    <location>
        <begin position="609"/>
        <end position="645"/>
    </location>
</feature>
<sequence length="911" mass="97709">MYLTDYVKSTLSRVVLGKDIPSFPYNIGERVESFNSTIWSLHKGTKREDDSPVSILCFDCVRQRDKLPIAKNAFKKFRTIRHPDLIKYVDGVETESHIYIVTDAVTPLEDHLARNLDPNLIRWGLYKVANVLKFLTMDASFIHGNIRTSSIFVTKSGEWKVGGFELVSSLKEDQPAILSFSGLVPDSNRYAPPEVRKKSWNVVKDFELWTTDTWHFACLIYEVYNGAFSTPEQLATPGNVPAEMAPYYNNLLRPDPKMRPSVSDFLEKGLQAKGFFQNDLIQVVLFLENFSVKEPLAKETFLRKLDMQVERFPKEFCRYKVLPELVHALEYGSGGAKVLAPIVKIGQDLDEQEYETMVGGVIIKMFASTDRAIRLSLLENLTGFIERINKKVVNEKIFPAMAMGFTDTAPIIREWTVKSVLLVISKLSERVINYELLRYLGKLQTDEEPGIRTNAVICLGKISKYLNEGTKAKILVPAFTRSLRDPFAHARVASLMALNATADLYAKEDIANRILPCISLTLLDTEKVVRVQAFKSMDTFVRRLEKMVESMPDSALPPTTEASSSAGRASPARPSTPSAASAATSAAETWAGWAVSSITKKLVTGDMQAAALPGTPTPSGSGGGGVPSRSGASTPSAGIGSGANGMTLGSGGGANGLQIGGSRANGHGAAGNTSNRYSAALAAIEQDEPTAFEDAGGWDQDGGDLFADLGNDLEPLESMEPSTPFPASSATMKPSLGAASRTSSTAGSRPSSVASRTAGGSMSLGGASKQAASSRLAVDMLDDVDAWGDEFSQALGGGFPSSTPSSSSTSRPSLSKTASSSTTTMGGSSLNSPLRPAGSSSSLSTTTPPSSTTTTIPHGAAANSAGALARKEERAAELAKKREERRLRMAEAKEKKAAATQASSPLGAKKI</sequence>
<dbReference type="InterPro" id="IPR011989">
    <property type="entry name" value="ARM-like"/>
</dbReference>
<feature type="compositionally biased region" description="Basic and acidic residues" evidence="2">
    <location>
        <begin position="869"/>
        <end position="897"/>
    </location>
</feature>
<protein>
    <recommendedName>
        <fullName evidence="3">Protein kinase domain-containing protein</fullName>
    </recommendedName>
</protein>
<keyword evidence="5" id="KW-1185">Reference proteome</keyword>
<dbReference type="InterPro" id="IPR016024">
    <property type="entry name" value="ARM-type_fold"/>
</dbReference>
<dbReference type="OrthoDB" id="447103at2759"/>
<feature type="compositionally biased region" description="Low complexity" evidence="2">
    <location>
        <begin position="735"/>
        <end position="755"/>
    </location>
</feature>
<dbReference type="GO" id="GO:0005524">
    <property type="term" value="F:ATP binding"/>
    <property type="evidence" value="ECO:0007669"/>
    <property type="project" value="InterPro"/>
</dbReference>
<feature type="region of interest" description="Disordered" evidence="2">
    <location>
        <begin position="790"/>
        <end position="911"/>
    </location>
</feature>
<evidence type="ECO:0000313" key="5">
    <source>
        <dbReference type="Proteomes" id="UP000807716"/>
    </source>
</evidence>
<dbReference type="GO" id="GO:0006409">
    <property type="term" value="P:tRNA export from nucleus"/>
    <property type="evidence" value="ECO:0007669"/>
    <property type="project" value="TreeGrafter"/>
</dbReference>
<dbReference type="Pfam" id="PF00069">
    <property type="entry name" value="Pkinase"/>
    <property type="match status" value="1"/>
</dbReference>
<proteinExistence type="predicted"/>
<dbReference type="InterPro" id="IPR021133">
    <property type="entry name" value="HEAT_type_2"/>
</dbReference>
<dbReference type="PROSITE" id="PS50011">
    <property type="entry name" value="PROTEIN_KINASE_DOM"/>
    <property type="match status" value="1"/>
</dbReference>
<feature type="compositionally biased region" description="Low complexity" evidence="2">
    <location>
        <begin position="839"/>
        <end position="868"/>
    </location>
</feature>
<dbReference type="AlphaFoldDB" id="A0A9P6QJ39"/>
<comment type="caution">
    <text evidence="4">The sequence shown here is derived from an EMBL/GenBank/DDBJ whole genome shotgun (WGS) entry which is preliminary data.</text>
</comment>
<dbReference type="SUPFAM" id="SSF48371">
    <property type="entry name" value="ARM repeat"/>
    <property type="match status" value="1"/>
</dbReference>